<keyword evidence="6 7" id="KW-0472">Membrane</keyword>
<gene>
    <name evidence="9" type="ORF">CHL78_014405</name>
</gene>
<evidence type="ECO:0000256" key="2">
    <source>
        <dbReference type="ARBA" id="ARBA00009298"/>
    </source>
</evidence>
<keyword evidence="4 7" id="KW-0812">Transmembrane</keyword>
<evidence type="ECO:0000256" key="5">
    <source>
        <dbReference type="ARBA" id="ARBA00022989"/>
    </source>
</evidence>
<dbReference type="Proteomes" id="UP000215694">
    <property type="component" value="Unassembled WGS sequence"/>
</dbReference>
<organism evidence="9 10">
    <name type="scientific">Romboutsia weinsteinii</name>
    <dbReference type="NCBI Taxonomy" id="2020949"/>
    <lineage>
        <taxon>Bacteria</taxon>
        <taxon>Bacillati</taxon>
        <taxon>Bacillota</taxon>
        <taxon>Clostridia</taxon>
        <taxon>Peptostreptococcales</taxon>
        <taxon>Peptostreptococcaceae</taxon>
        <taxon>Romboutsia</taxon>
    </lineage>
</organism>
<evidence type="ECO:0000259" key="8">
    <source>
        <dbReference type="Pfam" id="PF02308"/>
    </source>
</evidence>
<keyword evidence="3" id="KW-1003">Cell membrane</keyword>
<sequence length="142" mass="14757">MFLLLEHLPKLIFASIIGGVLGFERSKKGAKSVGYGTCSIISIGTTLLTIISAYGLGSGTDPSRLIANIITAIGFLCAGVIFTKPSEDDADQEIVGLTTGATIFCIAAMGIGIGLGYYGLVTCVAILIEINLLISKKIKKNS</sequence>
<evidence type="ECO:0000313" key="9">
    <source>
        <dbReference type="EMBL" id="RDY26208.1"/>
    </source>
</evidence>
<dbReference type="PANTHER" id="PTHR33778:SF1">
    <property type="entry name" value="MAGNESIUM TRANSPORTER YHID-RELATED"/>
    <property type="match status" value="1"/>
</dbReference>
<feature type="transmembrane region" description="Helical" evidence="7">
    <location>
        <begin position="94"/>
        <end position="111"/>
    </location>
</feature>
<keyword evidence="5 7" id="KW-1133">Transmembrane helix</keyword>
<evidence type="ECO:0000256" key="6">
    <source>
        <dbReference type="ARBA" id="ARBA00023136"/>
    </source>
</evidence>
<feature type="transmembrane region" description="Helical" evidence="7">
    <location>
        <begin position="63"/>
        <end position="82"/>
    </location>
</feature>
<comment type="caution">
    <text evidence="9">The sequence shown here is derived from an EMBL/GenBank/DDBJ whole genome shotgun (WGS) entry which is preliminary data.</text>
</comment>
<comment type="similarity">
    <text evidence="2">Belongs to the MgtC/SapB family.</text>
</comment>
<dbReference type="InterPro" id="IPR049177">
    <property type="entry name" value="MgtC_SapB_SrpB_YhiD_N"/>
</dbReference>
<name>A0A371J0L0_9FIRM</name>
<evidence type="ECO:0000256" key="3">
    <source>
        <dbReference type="ARBA" id="ARBA00022475"/>
    </source>
</evidence>
<evidence type="ECO:0000256" key="7">
    <source>
        <dbReference type="SAM" id="Phobius"/>
    </source>
</evidence>
<dbReference type="InterPro" id="IPR003416">
    <property type="entry name" value="MgtC/SapB/SrpB/YhiD_fam"/>
</dbReference>
<protein>
    <submittedName>
        <fullName evidence="9">MgtC/SapB family protein</fullName>
    </submittedName>
</protein>
<dbReference type="EMBL" id="NOJY02000032">
    <property type="protein sequence ID" value="RDY26208.1"/>
    <property type="molecule type" value="Genomic_DNA"/>
</dbReference>
<feature type="transmembrane region" description="Helical" evidence="7">
    <location>
        <begin position="117"/>
        <end position="134"/>
    </location>
</feature>
<dbReference type="PANTHER" id="PTHR33778">
    <property type="entry name" value="PROTEIN MGTC"/>
    <property type="match status" value="1"/>
</dbReference>
<evidence type="ECO:0000256" key="1">
    <source>
        <dbReference type="ARBA" id="ARBA00004651"/>
    </source>
</evidence>
<keyword evidence="10" id="KW-1185">Reference proteome</keyword>
<comment type="subcellular location">
    <subcellularLocation>
        <location evidence="1">Cell membrane</location>
        <topology evidence="1">Multi-pass membrane protein</topology>
    </subcellularLocation>
</comment>
<feature type="domain" description="MgtC/SapB/SrpB/YhiD N-terminal" evidence="8">
    <location>
        <begin position="11"/>
        <end position="140"/>
    </location>
</feature>
<evidence type="ECO:0000256" key="4">
    <source>
        <dbReference type="ARBA" id="ARBA00022692"/>
    </source>
</evidence>
<dbReference type="OrthoDB" id="1757673at2"/>
<evidence type="ECO:0000313" key="10">
    <source>
        <dbReference type="Proteomes" id="UP000215694"/>
    </source>
</evidence>
<reference evidence="9 10" key="1">
    <citation type="journal article" date="2017" name="Genome Announc.">
        <title>Draft Genome Sequence of Romboutsia weinsteinii sp. nov. Strain CCRI-19649(T) Isolated from Surface Water.</title>
        <authorList>
            <person name="Maheux A.F."/>
            <person name="Boudreau D.K."/>
            <person name="Berube E."/>
            <person name="Boissinot M."/>
            <person name="Cantin P."/>
            <person name="Raymond F."/>
            <person name="Corbeil J."/>
            <person name="Omar R.F."/>
            <person name="Bergeron M.G."/>
        </authorList>
    </citation>
    <scope>NUCLEOTIDE SEQUENCE [LARGE SCALE GENOMIC DNA]</scope>
    <source>
        <strain evidence="9 10">CCRI-19649</strain>
    </source>
</reference>
<accession>A0A371J0L0</accession>
<feature type="transmembrane region" description="Helical" evidence="7">
    <location>
        <begin position="35"/>
        <end position="57"/>
    </location>
</feature>
<dbReference type="Pfam" id="PF02308">
    <property type="entry name" value="MgtC"/>
    <property type="match status" value="1"/>
</dbReference>
<dbReference type="GO" id="GO:0005886">
    <property type="term" value="C:plasma membrane"/>
    <property type="evidence" value="ECO:0007669"/>
    <property type="project" value="UniProtKB-SubCell"/>
</dbReference>
<dbReference type="AlphaFoldDB" id="A0A371J0L0"/>
<dbReference type="PRINTS" id="PR01837">
    <property type="entry name" value="MGTCSAPBPROT"/>
</dbReference>
<dbReference type="RefSeq" id="WP_094369791.1">
    <property type="nucleotide sequence ID" value="NZ_NOJY02000032.1"/>
</dbReference>
<proteinExistence type="inferred from homology"/>